<feature type="domain" description="D-isomer specific 2-hydroxyacid dehydrogenase NAD-binding" evidence="3">
    <location>
        <begin position="112"/>
        <end position="275"/>
    </location>
</feature>
<dbReference type="GO" id="GO:0016616">
    <property type="term" value="F:oxidoreductase activity, acting on the CH-OH group of donors, NAD or NADP as acceptor"/>
    <property type="evidence" value="ECO:0007669"/>
    <property type="project" value="UniProtKB-ARBA"/>
</dbReference>
<dbReference type="GO" id="GO:0051287">
    <property type="term" value="F:NAD binding"/>
    <property type="evidence" value="ECO:0007669"/>
    <property type="project" value="InterPro"/>
</dbReference>
<dbReference type="STRING" id="245187.SAMN04488003_104127"/>
<keyword evidence="5" id="KW-1185">Reference proteome</keyword>
<keyword evidence="2" id="KW-0520">NAD</keyword>
<dbReference type="Pfam" id="PF02826">
    <property type="entry name" value="2-Hacid_dh_C"/>
    <property type="match status" value="1"/>
</dbReference>
<dbReference type="AlphaFoldDB" id="A0A1H8B1I4"/>
<dbReference type="InterPro" id="IPR029753">
    <property type="entry name" value="D-isomer_DH_CS"/>
</dbReference>
<dbReference type="CDD" id="cd12164">
    <property type="entry name" value="GDH_like_2"/>
    <property type="match status" value="1"/>
</dbReference>
<evidence type="ECO:0000259" key="3">
    <source>
        <dbReference type="Pfam" id="PF02826"/>
    </source>
</evidence>
<dbReference type="EMBL" id="FOCI01000004">
    <property type="protein sequence ID" value="SEM76765.1"/>
    <property type="molecule type" value="Genomic_DNA"/>
</dbReference>
<dbReference type="OrthoDB" id="9787219at2"/>
<keyword evidence="1" id="KW-0560">Oxidoreductase</keyword>
<accession>A0A1H8B1I4</accession>
<dbReference type="Proteomes" id="UP000199585">
    <property type="component" value="Unassembled WGS sequence"/>
</dbReference>
<dbReference type="Gene3D" id="3.40.50.720">
    <property type="entry name" value="NAD(P)-binding Rossmann-like Domain"/>
    <property type="match status" value="2"/>
</dbReference>
<evidence type="ECO:0000256" key="1">
    <source>
        <dbReference type="ARBA" id="ARBA00023002"/>
    </source>
</evidence>
<evidence type="ECO:0000313" key="5">
    <source>
        <dbReference type="Proteomes" id="UP000199585"/>
    </source>
</evidence>
<reference evidence="4 5" key="1">
    <citation type="submission" date="2016-10" db="EMBL/GenBank/DDBJ databases">
        <authorList>
            <person name="de Groot N.N."/>
        </authorList>
    </citation>
    <scope>NUCLEOTIDE SEQUENCE [LARGE SCALE GENOMIC DNA]</scope>
    <source>
        <strain evidence="4 5">DSM 16213</strain>
    </source>
</reference>
<proteinExistence type="predicted"/>
<dbReference type="SUPFAM" id="SSF51735">
    <property type="entry name" value="NAD(P)-binding Rossmann-fold domains"/>
    <property type="match status" value="1"/>
</dbReference>
<dbReference type="InterPro" id="IPR006140">
    <property type="entry name" value="D-isomer_DH_NAD-bd"/>
</dbReference>
<gene>
    <name evidence="4" type="ORF">SAMN04488003_104127</name>
</gene>
<evidence type="ECO:0000313" key="4">
    <source>
        <dbReference type="EMBL" id="SEM76765.1"/>
    </source>
</evidence>
<dbReference type="PANTHER" id="PTHR43333">
    <property type="entry name" value="2-HACID_DH_C DOMAIN-CONTAINING PROTEIN"/>
    <property type="match status" value="1"/>
</dbReference>
<dbReference type="RefSeq" id="WP_089899561.1">
    <property type="nucleotide sequence ID" value="NZ_FOCI01000004.1"/>
</dbReference>
<dbReference type="PROSITE" id="PS00671">
    <property type="entry name" value="D_2_HYDROXYACID_DH_3"/>
    <property type="match status" value="1"/>
</dbReference>
<dbReference type="InterPro" id="IPR036291">
    <property type="entry name" value="NAD(P)-bd_dom_sf"/>
</dbReference>
<organism evidence="4 5">
    <name type="scientific">Loktanella fryxellensis</name>
    <dbReference type="NCBI Taxonomy" id="245187"/>
    <lineage>
        <taxon>Bacteria</taxon>
        <taxon>Pseudomonadati</taxon>
        <taxon>Pseudomonadota</taxon>
        <taxon>Alphaproteobacteria</taxon>
        <taxon>Rhodobacterales</taxon>
        <taxon>Roseobacteraceae</taxon>
        <taxon>Loktanella</taxon>
    </lineage>
</organism>
<name>A0A1H8B1I4_9RHOB</name>
<sequence>MIRVLFAAGDEAWDSYALPLKAAFAAEGLTADLSRDHAPTVVDYIVFAPDGPVRDFAAFVNTRAVLGLWAGVETVVGNATLTQPLARMVDDGLTQGMVEWVTGHVLRHHLGMDTHLAGQDGTWRVGVYPPLARDRPVTVLGLGALGSACAQALAGLGFPVAGWARRPRRVPGVARHAGADGLQRALQGAQVVVTLLPRTPATENVLNGETLGWLAPGAFVVNPGRGALIDDVALLAALDSGQVGAATLDVFRMEPLPPSHPYWTHPRVTVTPHVAAATRPDSAARVIAANIARDQRGAPLLHLVDRAAGY</sequence>
<dbReference type="PANTHER" id="PTHR43333:SF1">
    <property type="entry name" value="D-ISOMER SPECIFIC 2-HYDROXYACID DEHYDROGENASE NAD-BINDING DOMAIN-CONTAINING PROTEIN"/>
    <property type="match status" value="1"/>
</dbReference>
<protein>
    <submittedName>
        <fullName evidence="4">Glyoxylate/hydroxypyruvate reductase A</fullName>
    </submittedName>
</protein>
<evidence type="ECO:0000256" key="2">
    <source>
        <dbReference type="ARBA" id="ARBA00023027"/>
    </source>
</evidence>
<keyword evidence="4" id="KW-0670">Pyruvate</keyword>